<comment type="caution">
    <text evidence="1">The sequence shown here is derived from an EMBL/GenBank/DDBJ whole genome shotgun (WGS) entry which is preliminary data.</text>
</comment>
<evidence type="ECO:0000313" key="1">
    <source>
        <dbReference type="EMBL" id="KAJ7996077.1"/>
    </source>
</evidence>
<dbReference type="Proteomes" id="UP001157502">
    <property type="component" value="Chromosome 20"/>
</dbReference>
<reference evidence="1" key="1">
    <citation type="submission" date="2021-05" db="EMBL/GenBank/DDBJ databases">
        <authorList>
            <person name="Pan Q."/>
            <person name="Jouanno E."/>
            <person name="Zahm M."/>
            <person name="Klopp C."/>
            <person name="Cabau C."/>
            <person name="Louis A."/>
            <person name="Berthelot C."/>
            <person name="Parey E."/>
            <person name="Roest Crollius H."/>
            <person name="Montfort J."/>
            <person name="Robinson-Rechavi M."/>
            <person name="Bouchez O."/>
            <person name="Lampietro C."/>
            <person name="Lopez Roques C."/>
            <person name="Donnadieu C."/>
            <person name="Postlethwait J."/>
            <person name="Bobe J."/>
            <person name="Dillon D."/>
            <person name="Chandos A."/>
            <person name="von Hippel F."/>
            <person name="Guiguen Y."/>
        </authorList>
    </citation>
    <scope>NUCLEOTIDE SEQUENCE</scope>
    <source>
        <strain evidence="1">YG-Jan2019</strain>
    </source>
</reference>
<sequence length="70" mass="7913">MIQREPLKSPPTRCRADYGSVLYCDTAQVLLAYHRDGDIAVIDGKLFLSHLLWRRRYSRGEKGSLCGVGC</sequence>
<dbReference type="EMBL" id="CM055747">
    <property type="protein sequence ID" value="KAJ7996077.1"/>
    <property type="molecule type" value="Genomic_DNA"/>
</dbReference>
<gene>
    <name evidence="1" type="ORF">DPEC_G00233330</name>
</gene>
<keyword evidence="2" id="KW-1185">Reference proteome</keyword>
<evidence type="ECO:0000313" key="2">
    <source>
        <dbReference type="Proteomes" id="UP001157502"/>
    </source>
</evidence>
<proteinExistence type="predicted"/>
<name>A0ACC2FXT2_DALPE</name>
<protein>
    <submittedName>
        <fullName evidence="1">Uncharacterized protein</fullName>
    </submittedName>
</protein>
<organism evidence="1 2">
    <name type="scientific">Dallia pectoralis</name>
    <name type="common">Alaska blackfish</name>
    <dbReference type="NCBI Taxonomy" id="75939"/>
    <lineage>
        <taxon>Eukaryota</taxon>
        <taxon>Metazoa</taxon>
        <taxon>Chordata</taxon>
        <taxon>Craniata</taxon>
        <taxon>Vertebrata</taxon>
        <taxon>Euteleostomi</taxon>
        <taxon>Actinopterygii</taxon>
        <taxon>Neopterygii</taxon>
        <taxon>Teleostei</taxon>
        <taxon>Protacanthopterygii</taxon>
        <taxon>Esociformes</taxon>
        <taxon>Umbridae</taxon>
        <taxon>Dallia</taxon>
    </lineage>
</organism>
<accession>A0ACC2FXT2</accession>